<keyword evidence="1" id="KW-0812">Transmembrane</keyword>
<dbReference type="STRING" id="655015.B1812_12400"/>
<dbReference type="EMBL" id="CP019948">
    <property type="protein sequence ID" value="ARN81747.1"/>
    <property type="molecule type" value="Genomic_DNA"/>
</dbReference>
<sequence>MTTQVLSRSEDWFKKHAWALVELLWGATLVATFVFAAILALTLVIGLAADVNLIKIPARICSPDSPAGQGSRICN</sequence>
<protein>
    <submittedName>
        <fullName evidence="2">Uncharacterized protein</fullName>
    </submittedName>
</protein>
<keyword evidence="3" id="KW-1185">Reference proteome</keyword>
<dbReference type="KEGG" id="mbry:B1812_12400"/>
<reference evidence="2 3" key="1">
    <citation type="submission" date="2017-02" db="EMBL/GenBank/DDBJ databases">
        <authorList>
            <person name="Peterson S.W."/>
        </authorList>
    </citation>
    <scope>NUCLEOTIDE SEQUENCE [LARGE SCALE GENOMIC DNA]</scope>
    <source>
        <strain evidence="2 3">S285</strain>
    </source>
</reference>
<evidence type="ECO:0000313" key="3">
    <source>
        <dbReference type="Proteomes" id="UP000193978"/>
    </source>
</evidence>
<accession>A0A1W6MW05</accession>
<feature type="transmembrane region" description="Helical" evidence="1">
    <location>
        <begin position="23"/>
        <end position="49"/>
    </location>
</feature>
<gene>
    <name evidence="2" type="ORF">B1812_12400</name>
</gene>
<evidence type="ECO:0000256" key="1">
    <source>
        <dbReference type="SAM" id="Phobius"/>
    </source>
</evidence>
<proteinExistence type="predicted"/>
<keyword evidence="1" id="KW-1133">Transmembrane helix</keyword>
<dbReference type="AlphaFoldDB" id="A0A1W6MW05"/>
<dbReference type="RefSeq" id="WP_085771862.1">
    <property type="nucleotide sequence ID" value="NZ_AP027149.1"/>
</dbReference>
<dbReference type="Proteomes" id="UP000193978">
    <property type="component" value="Chromosome"/>
</dbReference>
<organism evidence="2 3">
    <name type="scientific">Methylocystis bryophila</name>
    <dbReference type="NCBI Taxonomy" id="655015"/>
    <lineage>
        <taxon>Bacteria</taxon>
        <taxon>Pseudomonadati</taxon>
        <taxon>Pseudomonadota</taxon>
        <taxon>Alphaproteobacteria</taxon>
        <taxon>Hyphomicrobiales</taxon>
        <taxon>Methylocystaceae</taxon>
        <taxon>Methylocystis</taxon>
    </lineage>
</organism>
<keyword evidence="1" id="KW-0472">Membrane</keyword>
<evidence type="ECO:0000313" key="2">
    <source>
        <dbReference type="EMBL" id="ARN81747.1"/>
    </source>
</evidence>
<name>A0A1W6MW05_9HYPH</name>